<comment type="caution">
    <text evidence="2">The sequence shown here is derived from an EMBL/GenBank/DDBJ whole genome shotgun (WGS) entry which is preliminary data.</text>
</comment>
<proteinExistence type="predicted"/>
<accession>A0A846HJ45</accession>
<sequence>MHREQLAKWLLGAAALSTIIIPIAVDAVLLANAHMNNPAWLPHAKLHCAMSFFAGASLGLAALAILLVRPVSDRFSMGLAAFLGSAFWIGLIAAGFLPGTSYGFLNDPVFGSIREPELGGITIYPNVALGVITIAIAIVGYSLTSQAKSIDQSK</sequence>
<keyword evidence="1" id="KW-0472">Membrane</keyword>
<gene>
    <name evidence="2" type="ORF">PI95_030500</name>
</gene>
<feature type="transmembrane region" description="Helical" evidence="1">
    <location>
        <begin position="9"/>
        <end position="29"/>
    </location>
</feature>
<dbReference type="AlphaFoldDB" id="A0A846HJ45"/>
<dbReference type="EMBL" id="JTCM02000128">
    <property type="protein sequence ID" value="NEU76724.1"/>
    <property type="molecule type" value="Genomic_DNA"/>
</dbReference>
<feature type="transmembrane region" description="Helical" evidence="1">
    <location>
        <begin position="80"/>
        <end position="103"/>
    </location>
</feature>
<feature type="transmembrane region" description="Helical" evidence="1">
    <location>
        <begin position="49"/>
        <end position="68"/>
    </location>
</feature>
<keyword evidence="1" id="KW-0812">Transmembrane</keyword>
<evidence type="ECO:0000256" key="1">
    <source>
        <dbReference type="SAM" id="Phobius"/>
    </source>
</evidence>
<keyword evidence="1" id="KW-1133">Transmembrane helix</keyword>
<dbReference type="RefSeq" id="WP_163519336.1">
    <property type="nucleotide sequence ID" value="NZ_JTCM02000128.1"/>
</dbReference>
<name>A0A846HJ45_9CYAN</name>
<reference evidence="2 3" key="1">
    <citation type="journal article" date="2015" name="Genome Announc.">
        <title>Draft Genome Sequence of Cyanobacterium Hassallia byssoidea Strain VB512170, Isolated from Monuments in India.</title>
        <authorList>
            <person name="Singh D."/>
            <person name="Chandrababunaidu M.M."/>
            <person name="Panda A."/>
            <person name="Sen D."/>
            <person name="Bhattacharyya S."/>
            <person name="Adhikary S.P."/>
            <person name="Tripathy S."/>
        </authorList>
    </citation>
    <scope>NUCLEOTIDE SEQUENCE [LARGE SCALE GENOMIC DNA]</scope>
    <source>
        <strain evidence="2 3">VB512170</strain>
    </source>
</reference>
<dbReference type="Proteomes" id="UP000031549">
    <property type="component" value="Unassembled WGS sequence"/>
</dbReference>
<evidence type="ECO:0000313" key="3">
    <source>
        <dbReference type="Proteomes" id="UP000031549"/>
    </source>
</evidence>
<feature type="transmembrane region" description="Helical" evidence="1">
    <location>
        <begin position="123"/>
        <end position="144"/>
    </location>
</feature>
<evidence type="ECO:0000313" key="2">
    <source>
        <dbReference type="EMBL" id="NEU76724.1"/>
    </source>
</evidence>
<protein>
    <submittedName>
        <fullName evidence="2">Uncharacterized protein</fullName>
    </submittedName>
</protein>
<organism evidence="2 3">
    <name type="scientific">Hassallia byssoidea VB512170</name>
    <dbReference type="NCBI Taxonomy" id="1304833"/>
    <lineage>
        <taxon>Bacteria</taxon>
        <taxon>Bacillati</taxon>
        <taxon>Cyanobacteriota</taxon>
        <taxon>Cyanophyceae</taxon>
        <taxon>Nostocales</taxon>
        <taxon>Tolypothrichaceae</taxon>
        <taxon>Hassallia</taxon>
    </lineage>
</organism>
<keyword evidence="3" id="KW-1185">Reference proteome</keyword>